<dbReference type="PANTHER" id="PTHR24422">
    <property type="entry name" value="CHEMOTAXIS PROTEIN METHYLTRANSFERASE"/>
    <property type="match status" value="1"/>
</dbReference>
<dbReference type="Pfam" id="PF01739">
    <property type="entry name" value="CheR"/>
    <property type="match status" value="1"/>
</dbReference>
<dbReference type="Pfam" id="PF01339">
    <property type="entry name" value="CheB_methylest"/>
    <property type="match status" value="1"/>
</dbReference>
<keyword evidence="5" id="KW-0949">S-adenosyl-L-methionine</keyword>
<dbReference type="AlphaFoldDB" id="A0A0B6AFI2"/>
<keyword evidence="3" id="KW-0489">Methyltransferase</keyword>
<dbReference type="KEGG" id="bmeg:BG04_4656"/>
<dbReference type="GO" id="GO:0000156">
    <property type="term" value="F:phosphorelay response regulator activity"/>
    <property type="evidence" value="ECO:0007669"/>
    <property type="project" value="InterPro"/>
</dbReference>
<keyword evidence="9" id="KW-0902">Two-component regulatory system</keyword>
<dbReference type="SMART" id="SM00388">
    <property type="entry name" value="HisKA"/>
    <property type="match status" value="1"/>
</dbReference>
<dbReference type="InterPro" id="IPR000673">
    <property type="entry name" value="Sig_transdc_resp-reg_Me-estase"/>
</dbReference>
<accession>A0A0B6AFI2</accession>
<dbReference type="SUPFAM" id="SSF47384">
    <property type="entry name" value="Homodimeric domain of signal transducing histidine kinase"/>
    <property type="match status" value="1"/>
</dbReference>
<dbReference type="GO" id="GO:0000155">
    <property type="term" value="F:phosphorelay sensor kinase activity"/>
    <property type="evidence" value="ECO:0007669"/>
    <property type="project" value="InterPro"/>
</dbReference>
<evidence type="ECO:0000256" key="8">
    <source>
        <dbReference type="ARBA" id="ARBA00022840"/>
    </source>
</evidence>
<dbReference type="InterPro" id="IPR029063">
    <property type="entry name" value="SAM-dependent_MTases_sf"/>
</dbReference>
<dbReference type="InterPro" id="IPR050903">
    <property type="entry name" value="Bact_Chemotaxis_MeTrfase"/>
</dbReference>
<dbReference type="HOGENOM" id="CLU_000892_0_0_9"/>
<dbReference type="InterPro" id="IPR022641">
    <property type="entry name" value="CheR_N"/>
</dbReference>
<dbReference type="PROSITE" id="PS50123">
    <property type="entry name" value="CHER"/>
    <property type="match status" value="1"/>
</dbReference>
<dbReference type="GeneID" id="93642651"/>
<dbReference type="InterPro" id="IPR000014">
    <property type="entry name" value="PAS"/>
</dbReference>
<dbReference type="CDD" id="cd00075">
    <property type="entry name" value="HATPase"/>
    <property type="match status" value="1"/>
</dbReference>
<keyword evidence="6" id="KW-0547">Nucleotide-binding</keyword>
<dbReference type="GO" id="GO:0005524">
    <property type="term" value="F:ATP binding"/>
    <property type="evidence" value="ECO:0007669"/>
    <property type="project" value="UniProtKB-KW"/>
</dbReference>
<dbReference type="GO" id="GO:0006935">
    <property type="term" value="P:chemotaxis"/>
    <property type="evidence" value="ECO:0007669"/>
    <property type="project" value="UniProtKB-UniRule"/>
</dbReference>
<evidence type="ECO:0000313" key="11">
    <source>
        <dbReference type="Proteomes" id="UP000031829"/>
    </source>
</evidence>
<dbReference type="InterPro" id="IPR035909">
    <property type="entry name" value="CheB_C"/>
</dbReference>
<comment type="catalytic activity">
    <reaction evidence="1">
        <text>ATP + protein L-histidine = ADP + protein N-phospho-L-histidine.</text>
        <dbReference type="EC" id="2.7.13.3"/>
    </reaction>
</comment>
<dbReference type="GO" id="GO:0008984">
    <property type="term" value="F:protein-glutamate methylesterase activity"/>
    <property type="evidence" value="ECO:0007669"/>
    <property type="project" value="InterPro"/>
</dbReference>
<proteinExistence type="predicted"/>
<dbReference type="InterPro" id="IPR001610">
    <property type="entry name" value="PAC"/>
</dbReference>
<dbReference type="InterPro" id="IPR000780">
    <property type="entry name" value="CheR_MeTrfase"/>
</dbReference>
<dbReference type="InterPro" id="IPR013656">
    <property type="entry name" value="PAS_4"/>
</dbReference>
<dbReference type="RefSeq" id="WP_034652192.1">
    <property type="nucleotide sequence ID" value="NZ_BCVB01000004.1"/>
</dbReference>
<dbReference type="Pfam" id="PF00512">
    <property type="entry name" value="HisKA"/>
    <property type="match status" value="1"/>
</dbReference>
<dbReference type="PANTHER" id="PTHR24422:SF27">
    <property type="entry name" value="PROTEIN-GLUTAMATE O-METHYLTRANSFERASE"/>
    <property type="match status" value="1"/>
</dbReference>
<dbReference type="SUPFAM" id="SSF55874">
    <property type="entry name" value="ATPase domain of HSP90 chaperone/DNA topoisomerase II/histidine kinase"/>
    <property type="match status" value="1"/>
</dbReference>
<dbReference type="Gene3D" id="3.40.50.180">
    <property type="entry name" value="Methylesterase CheB, C-terminal domain"/>
    <property type="match status" value="1"/>
</dbReference>
<dbReference type="GO" id="GO:0032259">
    <property type="term" value="P:methylation"/>
    <property type="evidence" value="ECO:0007669"/>
    <property type="project" value="UniProtKB-KW"/>
</dbReference>
<dbReference type="EMBL" id="CP009920">
    <property type="protein sequence ID" value="AJI23655.1"/>
    <property type="molecule type" value="Genomic_DNA"/>
</dbReference>
<dbReference type="CDD" id="cd16434">
    <property type="entry name" value="CheB-CheR_fusion"/>
    <property type="match status" value="1"/>
</dbReference>
<dbReference type="NCBIfam" id="TIGR00229">
    <property type="entry name" value="sensory_box"/>
    <property type="match status" value="1"/>
</dbReference>
<dbReference type="PRINTS" id="PR00996">
    <property type="entry name" value="CHERMTFRASE"/>
</dbReference>
<name>A0A0B6AFI2_PRIM2</name>
<dbReference type="SMART" id="SM00086">
    <property type="entry name" value="PAC"/>
    <property type="match status" value="1"/>
</dbReference>
<reference evidence="10 11" key="1">
    <citation type="journal article" date="2015" name="Genome Announc.">
        <title>Complete genome sequences for 35 biothreat assay-relevant bacillus species.</title>
        <authorList>
            <person name="Johnson S.L."/>
            <person name="Daligault H.E."/>
            <person name="Davenport K.W."/>
            <person name="Jaissle J."/>
            <person name="Frey K.G."/>
            <person name="Ladner J.T."/>
            <person name="Broomall S.M."/>
            <person name="Bishop-Lilly K.A."/>
            <person name="Bruce D.C."/>
            <person name="Gibbons H.S."/>
            <person name="Coyne S.R."/>
            <person name="Lo C.C."/>
            <person name="Meincke L."/>
            <person name="Munk A.C."/>
            <person name="Koroleva G.I."/>
            <person name="Rosenzweig C.N."/>
            <person name="Palacios G.F."/>
            <person name="Redden C.L."/>
            <person name="Minogue T.D."/>
            <person name="Chain P.S."/>
        </authorList>
    </citation>
    <scope>NUCLEOTIDE SEQUENCE [LARGE SCALE GENOMIC DNA]</scope>
    <source>
        <strain evidence="11">ATCC 14581 / DSM 32 / JCM 2506 / NBRC 15308 / NCIMB 9376 / NCTC 10342 / NRRL B-14308 / VKM B-512</strain>
    </source>
</reference>
<dbReference type="Pfam" id="PF13596">
    <property type="entry name" value="PAS_10"/>
    <property type="match status" value="1"/>
</dbReference>
<dbReference type="CDD" id="cd00082">
    <property type="entry name" value="HisKA"/>
    <property type="match status" value="1"/>
</dbReference>
<organism evidence="10 11">
    <name type="scientific">Priestia megaterium (strain ATCC 14581 / DSM 32 / CCUG 1817 / JCM 2506 / NBRC 15308 / NCIMB 9376 / NCTC 10342 / NRRL B-14308 / VKM B-512 / Ford 19)</name>
    <name type="common">Bacillus megaterium</name>
    <dbReference type="NCBI Taxonomy" id="1348623"/>
    <lineage>
        <taxon>Bacteria</taxon>
        <taxon>Bacillati</taxon>
        <taxon>Bacillota</taxon>
        <taxon>Bacilli</taxon>
        <taxon>Bacillales</taxon>
        <taxon>Bacillaceae</taxon>
        <taxon>Priestia</taxon>
    </lineage>
</organism>
<dbReference type="InterPro" id="IPR003594">
    <property type="entry name" value="HATPase_dom"/>
</dbReference>
<dbReference type="InterPro" id="IPR036804">
    <property type="entry name" value="CheR_N_sf"/>
</dbReference>
<dbReference type="SUPFAM" id="SSF47757">
    <property type="entry name" value="Chemotaxis receptor methyltransferase CheR, N-terminal domain"/>
    <property type="match status" value="1"/>
</dbReference>
<evidence type="ECO:0000256" key="1">
    <source>
        <dbReference type="ARBA" id="ARBA00000085"/>
    </source>
</evidence>
<protein>
    <submittedName>
        <fullName evidence="10">Sensory box protein</fullName>
    </submittedName>
</protein>
<dbReference type="SMART" id="SM00138">
    <property type="entry name" value="MeTrc"/>
    <property type="match status" value="1"/>
</dbReference>
<dbReference type="InterPro" id="IPR035965">
    <property type="entry name" value="PAS-like_dom_sf"/>
</dbReference>
<keyword evidence="4" id="KW-0808">Transferase</keyword>
<dbReference type="SMART" id="SM00387">
    <property type="entry name" value="HATPase_c"/>
    <property type="match status" value="1"/>
</dbReference>
<dbReference type="Pfam" id="PF02518">
    <property type="entry name" value="HATPase_c"/>
    <property type="match status" value="1"/>
</dbReference>
<dbReference type="GO" id="GO:0008983">
    <property type="term" value="F:protein-glutamate O-methyltransferase activity"/>
    <property type="evidence" value="ECO:0007669"/>
    <property type="project" value="UniProtKB-EC"/>
</dbReference>
<dbReference type="InterPro" id="IPR036097">
    <property type="entry name" value="HisK_dim/P_sf"/>
</dbReference>
<dbReference type="GO" id="GO:0005737">
    <property type="term" value="C:cytoplasm"/>
    <property type="evidence" value="ECO:0007669"/>
    <property type="project" value="InterPro"/>
</dbReference>
<dbReference type="InterPro" id="IPR022642">
    <property type="entry name" value="CheR_C"/>
</dbReference>
<dbReference type="InterPro" id="IPR003661">
    <property type="entry name" value="HisK_dim/P_dom"/>
</dbReference>
<dbReference type="SUPFAM" id="SSF55785">
    <property type="entry name" value="PYP-like sensor domain (PAS domain)"/>
    <property type="match status" value="2"/>
</dbReference>
<evidence type="ECO:0000313" key="10">
    <source>
        <dbReference type="EMBL" id="AJI23655.1"/>
    </source>
</evidence>
<evidence type="ECO:0000256" key="6">
    <source>
        <dbReference type="ARBA" id="ARBA00022741"/>
    </source>
</evidence>
<evidence type="ECO:0000256" key="7">
    <source>
        <dbReference type="ARBA" id="ARBA00022777"/>
    </source>
</evidence>
<sequence>MKNNSFSTVPSSSEGIEKQDLHVVGIGASAGGLEAIEQFFANMPSPNRMAFIIVQHLSSKYKSFMPELLAKKTGMNIKLTQDGMTLQEDTIYLNPPHHYVTVMDHTLRLRPYEENDQVKYPIDAFFHSLAAAKKHRCTAIILSGKGNDGTGGAKTIREYGGTVLVQDESTAKYRDMPLSAIDAHLADYILSPADMPDLVQTHVSQTEFTYNEETLQYIYSLIKKKTGIDFSMYKKNTVLRRLEKRMALLDPPSQTMEEYRDYLCKEAEEIVELQRDLLIGVTQFLRDKEAFSIIEEQVIPQLVERKIHSQEDEIRIWVAGCSTGQEAYTLAILLHDYLSTINRYFDVRIFATDIDRHAIKRAGQGIYEEAEVHSFSAAQINEYFEQTKHGGYQVKKTIRKMIVFAPHNIGKDSPFVNVDLISCRNMMIYFQAELQQRILSLFHFSLTEEGVLFLGPSETTGNLSDLFRPINSKWKIFKRSGQPSRQITGAFNLSKSNLHEGDFSSVPLPSQLYKPLPSLKLDEMYQSMIDHFMSPCLVLNEYNEVIFCSKETTQLINVPVGKINYTIFKMVPVHVSLAIGAAIKRVKEQGMSVCCQHIEFVINNVQRRFNLTISALPTNHSLYLLMFDEQTDGAIIDKEKPMFLNQTSSISELVVDLEQELHYTQQHLQTTIEELETANEELKSTNEELIASNEELQSTNEELQSVNEELISVNNQYERKIEELTDLNNDIDNLLISTTIATIFLDEQLNIKLFTPETKTVINVLHQDIGRPFFHISHNFRYDHLIEDAMHVLRTNNTLQKEIQSYDNQWYSMKMMPYRTNENLINGVVITFINITEIKRSNEELAITSFAVAHSPTGIFITDHQGKIKYINQKFMEQKHAPQEVFGLHLYDLYTKKLGVKRFPKIWNEVYRGEKWNGEISYVQEDGETVWEQLALMPVKNDQDEIIHYIGLSEDISQRKQSEMMLKNSEMLSALGQLAAGIAHEIRNPLTSLKGFLQLMMQEETYKKEYMDVMMSEFNRLELIISELLILAKPEVVKYENKQINLILQDVCTLLHTQAILKNITISTDFEEKLPVVHCIEKDMKQVFINMVKNSIEAMDDPGSILVVSKFDPDTNQVVIQVIDEGKGMPKDRLTRISKPFYTTKEKGTGLGLMVSHKIISNHKGSISYDSEEGKGTTVEIRLPLS</sequence>
<dbReference type="Gene3D" id="1.10.155.10">
    <property type="entry name" value="Chemotaxis receptor methyltransferase CheR, N-terminal domain"/>
    <property type="match status" value="1"/>
</dbReference>
<dbReference type="Gene3D" id="3.30.450.20">
    <property type="entry name" value="PAS domain"/>
    <property type="match status" value="2"/>
</dbReference>
<keyword evidence="7" id="KW-0418">Kinase</keyword>
<dbReference type="Gene3D" id="3.30.565.10">
    <property type="entry name" value="Histidine kinase-like ATPase, C-terminal domain"/>
    <property type="match status" value="1"/>
</dbReference>
<dbReference type="PROSITE" id="PS50113">
    <property type="entry name" value="PAC"/>
    <property type="match status" value="1"/>
</dbReference>
<dbReference type="CDD" id="cd00130">
    <property type="entry name" value="PAS"/>
    <property type="match status" value="1"/>
</dbReference>
<evidence type="ECO:0000256" key="2">
    <source>
        <dbReference type="ARBA" id="ARBA00001541"/>
    </source>
</evidence>
<dbReference type="Gene3D" id="1.10.287.130">
    <property type="match status" value="1"/>
</dbReference>
<dbReference type="InterPro" id="IPR005467">
    <property type="entry name" value="His_kinase_dom"/>
</dbReference>
<gene>
    <name evidence="10" type="ORF">BG04_4656</name>
</gene>
<comment type="catalytic activity">
    <reaction evidence="2">
        <text>L-glutamyl-[protein] + S-adenosyl-L-methionine = [protein]-L-glutamate 5-O-methyl ester + S-adenosyl-L-homocysteine</text>
        <dbReference type="Rhea" id="RHEA:24452"/>
        <dbReference type="Rhea" id="RHEA-COMP:10208"/>
        <dbReference type="Rhea" id="RHEA-COMP:10311"/>
        <dbReference type="ChEBI" id="CHEBI:29973"/>
        <dbReference type="ChEBI" id="CHEBI:57856"/>
        <dbReference type="ChEBI" id="CHEBI:59789"/>
        <dbReference type="ChEBI" id="CHEBI:82795"/>
        <dbReference type="EC" id="2.1.1.80"/>
    </reaction>
</comment>
<dbReference type="SUPFAM" id="SSF52738">
    <property type="entry name" value="Methylesterase CheB, C-terminal domain"/>
    <property type="match status" value="1"/>
</dbReference>
<dbReference type="Proteomes" id="UP000031829">
    <property type="component" value="Chromosome"/>
</dbReference>
<dbReference type="PROSITE" id="PS50122">
    <property type="entry name" value="CHEB"/>
    <property type="match status" value="1"/>
</dbReference>
<dbReference type="Pfam" id="PF08448">
    <property type="entry name" value="PAS_4"/>
    <property type="match status" value="1"/>
</dbReference>
<evidence type="ECO:0000256" key="4">
    <source>
        <dbReference type="ARBA" id="ARBA00022679"/>
    </source>
</evidence>
<dbReference type="Pfam" id="PF03705">
    <property type="entry name" value="CheR_N"/>
    <property type="match status" value="1"/>
</dbReference>
<dbReference type="PROSITE" id="PS50109">
    <property type="entry name" value="HIS_KIN"/>
    <property type="match status" value="1"/>
</dbReference>
<dbReference type="InterPro" id="IPR036890">
    <property type="entry name" value="HATPase_C_sf"/>
</dbReference>
<evidence type="ECO:0000256" key="9">
    <source>
        <dbReference type="ARBA" id="ARBA00023012"/>
    </source>
</evidence>
<dbReference type="SUPFAM" id="SSF53335">
    <property type="entry name" value="S-adenosyl-L-methionine-dependent methyltransferases"/>
    <property type="match status" value="1"/>
</dbReference>
<keyword evidence="8" id="KW-0067">ATP-binding</keyword>
<dbReference type="Gene3D" id="3.40.50.150">
    <property type="entry name" value="Vaccinia Virus protein VP39"/>
    <property type="match status" value="1"/>
</dbReference>
<dbReference type="InterPro" id="IPR000700">
    <property type="entry name" value="PAS-assoc_C"/>
</dbReference>
<evidence type="ECO:0000256" key="5">
    <source>
        <dbReference type="ARBA" id="ARBA00022691"/>
    </source>
</evidence>
<evidence type="ECO:0000256" key="3">
    <source>
        <dbReference type="ARBA" id="ARBA00022603"/>
    </source>
</evidence>